<dbReference type="EMBL" id="JALLPJ020001350">
    <property type="protein sequence ID" value="KAL3768296.1"/>
    <property type="molecule type" value="Genomic_DNA"/>
</dbReference>
<gene>
    <name evidence="1" type="ORF">ACHAWO_012406</name>
</gene>
<name>A0ABD3MZQ0_9STRA</name>
<evidence type="ECO:0000313" key="1">
    <source>
        <dbReference type="EMBL" id="KAL3768296.1"/>
    </source>
</evidence>
<protein>
    <submittedName>
        <fullName evidence="1">Uncharacterized protein</fullName>
    </submittedName>
</protein>
<keyword evidence="2" id="KW-1185">Reference proteome</keyword>
<dbReference type="AlphaFoldDB" id="A0ABD3MZQ0"/>
<accession>A0ABD3MZQ0</accession>
<reference evidence="1 2" key="1">
    <citation type="submission" date="2024-10" db="EMBL/GenBank/DDBJ databases">
        <title>Updated reference genomes for cyclostephanoid diatoms.</title>
        <authorList>
            <person name="Roberts W.R."/>
            <person name="Alverson A.J."/>
        </authorList>
    </citation>
    <scope>NUCLEOTIDE SEQUENCE [LARGE SCALE GENOMIC DNA]</scope>
    <source>
        <strain evidence="1 2">AJA010-31</strain>
    </source>
</reference>
<organism evidence="1 2">
    <name type="scientific">Cyclotella atomus</name>
    <dbReference type="NCBI Taxonomy" id="382360"/>
    <lineage>
        <taxon>Eukaryota</taxon>
        <taxon>Sar</taxon>
        <taxon>Stramenopiles</taxon>
        <taxon>Ochrophyta</taxon>
        <taxon>Bacillariophyta</taxon>
        <taxon>Coscinodiscophyceae</taxon>
        <taxon>Thalassiosirophycidae</taxon>
        <taxon>Stephanodiscales</taxon>
        <taxon>Stephanodiscaceae</taxon>
        <taxon>Cyclotella</taxon>
    </lineage>
</organism>
<comment type="caution">
    <text evidence="1">The sequence shown here is derived from an EMBL/GenBank/DDBJ whole genome shotgun (WGS) entry which is preliminary data.</text>
</comment>
<proteinExistence type="predicted"/>
<sequence length="85" mass="9151">MMDGPFLRALVAAVEKNLFPLAQISRASTQSTRLSNTYSGSPGITRYFSNTLVISSLAACNSSSDALFRFPYSLSLSFSSVECEA</sequence>
<evidence type="ECO:0000313" key="2">
    <source>
        <dbReference type="Proteomes" id="UP001530400"/>
    </source>
</evidence>
<dbReference type="Proteomes" id="UP001530400">
    <property type="component" value="Unassembled WGS sequence"/>
</dbReference>